<proteinExistence type="predicted"/>
<dbReference type="InterPro" id="IPR010260">
    <property type="entry name" value="AlpA"/>
</dbReference>
<dbReference type="Proteomes" id="UP000808146">
    <property type="component" value="Unassembled WGS sequence"/>
</dbReference>
<protein>
    <submittedName>
        <fullName evidence="1">AlpA family phage regulatory protein</fullName>
    </submittedName>
</protein>
<comment type="caution">
    <text evidence="1">The sequence shown here is derived from an EMBL/GenBank/DDBJ whole genome shotgun (WGS) entry which is preliminary data.</text>
</comment>
<gene>
    <name evidence="1" type="ORF">IPN75_10295</name>
</gene>
<dbReference type="EMBL" id="JADKBR010000015">
    <property type="protein sequence ID" value="MBK8890744.1"/>
    <property type="molecule type" value="Genomic_DNA"/>
</dbReference>
<name>A0A9D7LQR0_9RHOO</name>
<organism evidence="1 2">
    <name type="scientific">Candidatus Dechloromonas phosphorivorans</name>
    <dbReference type="NCBI Taxonomy" id="2899244"/>
    <lineage>
        <taxon>Bacteria</taxon>
        <taxon>Pseudomonadati</taxon>
        <taxon>Pseudomonadota</taxon>
        <taxon>Betaproteobacteria</taxon>
        <taxon>Rhodocyclales</taxon>
        <taxon>Azonexaceae</taxon>
        <taxon>Dechloromonas</taxon>
    </lineage>
</organism>
<evidence type="ECO:0000313" key="1">
    <source>
        <dbReference type="EMBL" id="MBK8890744.1"/>
    </source>
</evidence>
<evidence type="ECO:0000313" key="2">
    <source>
        <dbReference type="Proteomes" id="UP000808146"/>
    </source>
</evidence>
<dbReference type="Pfam" id="PF05930">
    <property type="entry name" value="Phage_AlpA"/>
    <property type="match status" value="1"/>
</dbReference>
<dbReference type="Gene3D" id="1.10.238.160">
    <property type="match status" value="1"/>
</dbReference>
<accession>A0A9D7LQR0</accession>
<sequence>MPNIRTSTAAKVAASSAFSTTPATPVSTLTLPETGFLRQPQVLAFVPISKSTLWRRIQARTFPEPVKLSERVTVWRAEDIRRWIAQQGQPG</sequence>
<reference evidence="1" key="1">
    <citation type="submission" date="2020-10" db="EMBL/GenBank/DDBJ databases">
        <title>Connecting structure to function with the recovery of over 1000 high-quality activated sludge metagenome-assembled genomes encoding full-length rRNA genes using long-read sequencing.</title>
        <authorList>
            <person name="Singleton C.M."/>
            <person name="Petriglieri F."/>
            <person name="Kristensen J.M."/>
            <person name="Kirkegaard R.H."/>
            <person name="Michaelsen T.Y."/>
            <person name="Andersen M.H."/>
            <person name="Karst S.M."/>
            <person name="Dueholm M.S."/>
            <person name="Nielsen P.H."/>
            <person name="Albertsen M."/>
        </authorList>
    </citation>
    <scope>NUCLEOTIDE SEQUENCE</scope>
    <source>
        <strain evidence="1">OdNE_18-Q3-R46-58_BAT3C.305</strain>
    </source>
</reference>
<dbReference type="AlphaFoldDB" id="A0A9D7LQR0"/>